<accession>A0A811T155</accession>
<evidence type="ECO:0008006" key="3">
    <source>
        <dbReference type="Google" id="ProtNLM"/>
    </source>
</evidence>
<dbReference type="AlphaFoldDB" id="A0A811T155"/>
<sequence length="213" mass="23753">MGEFLSTVIKKAKEVAAGSGICVVQNFEPFPLYSIMADLGFEHSTEKTSDTEYRAYFYRAETREADASTNVPLHPAALLNLGKIDKTLGKITSQFWQLVWNREEPAIDQKTKYLLSLANAVGSGRIRQATRELVKAYFEGVTVSELDELFSLFVWNQGVGNFASEIGPSTLFAAYQLIKRLENEGKSRGEVLAELVSKYGEKNPDVSVLEKKQ</sequence>
<dbReference type="Gene3D" id="1.20.1290.10">
    <property type="entry name" value="AhpD-like"/>
    <property type="match status" value="1"/>
</dbReference>
<dbReference type="Proteomes" id="UP000634805">
    <property type="component" value="Unassembled WGS sequence"/>
</dbReference>
<dbReference type="EMBL" id="CAJHIS010000001">
    <property type="protein sequence ID" value="CAD6490794.1"/>
    <property type="molecule type" value="Genomic_DNA"/>
</dbReference>
<organism evidence="1 2">
    <name type="scientific">Candidatus Argoarchaeum ethanivorans</name>
    <dbReference type="NCBI Taxonomy" id="2608793"/>
    <lineage>
        <taxon>Archaea</taxon>
        <taxon>Methanobacteriati</taxon>
        <taxon>Methanobacteriota</taxon>
        <taxon>Stenosarchaea group</taxon>
        <taxon>Methanomicrobia</taxon>
        <taxon>Methanosarcinales</taxon>
        <taxon>Methanosarcinales incertae sedis</taxon>
        <taxon>GOM Arc I cluster</taxon>
        <taxon>Candidatus Argoarchaeum</taxon>
    </lineage>
</organism>
<protein>
    <recommendedName>
        <fullName evidence="3">DUF2249 domain-containing protein</fullName>
    </recommendedName>
</protein>
<name>A0A811T155_9EURY</name>
<reference evidence="1" key="1">
    <citation type="submission" date="2020-10" db="EMBL/GenBank/DDBJ databases">
        <authorList>
            <person name="Hahn C.J."/>
            <person name="Laso-Perez R."/>
            <person name="Vulcano F."/>
            <person name="Vaziourakis K.-M."/>
            <person name="Stokke R."/>
            <person name="Steen I.H."/>
            <person name="Teske A."/>
            <person name="Boetius A."/>
            <person name="Liebeke M."/>
            <person name="Amann R."/>
            <person name="Knittel K."/>
        </authorList>
    </citation>
    <scope>NUCLEOTIDE SEQUENCE</scope>
    <source>
        <strain evidence="1">Gfbio:e3339647-f889-4370-9287-4fb5cb688e4c:AG392D22_GoMArc1</strain>
    </source>
</reference>
<dbReference type="InterPro" id="IPR029032">
    <property type="entry name" value="AhpD-like"/>
</dbReference>
<proteinExistence type="predicted"/>
<gene>
    <name evidence="1" type="ORF">EMLJLAPB_00020</name>
</gene>
<dbReference type="SUPFAM" id="SSF69118">
    <property type="entry name" value="AhpD-like"/>
    <property type="match status" value="1"/>
</dbReference>
<evidence type="ECO:0000313" key="1">
    <source>
        <dbReference type="EMBL" id="CAD6490794.1"/>
    </source>
</evidence>
<comment type="caution">
    <text evidence="1">The sequence shown here is derived from an EMBL/GenBank/DDBJ whole genome shotgun (WGS) entry which is preliminary data.</text>
</comment>
<evidence type="ECO:0000313" key="2">
    <source>
        <dbReference type="Proteomes" id="UP000634805"/>
    </source>
</evidence>